<evidence type="ECO:0000313" key="10">
    <source>
        <dbReference type="EMBL" id="KAJ4360007.1"/>
    </source>
</evidence>
<evidence type="ECO:0000256" key="7">
    <source>
        <dbReference type="PROSITE-ProRule" id="PRU01240"/>
    </source>
</evidence>
<accession>A0A9W8XUH8</accession>
<dbReference type="GO" id="GO:0004252">
    <property type="term" value="F:serine-type endopeptidase activity"/>
    <property type="evidence" value="ECO:0007669"/>
    <property type="project" value="UniProtKB-UniRule"/>
</dbReference>
<dbReference type="GeneID" id="80904096"/>
<evidence type="ECO:0000259" key="8">
    <source>
        <dbReference type="Pfam" id="PF00082"/>
    </source>
</evidence>
<evidence type="ECO:0000256" key="3">
    <source>
        <dbReference type="ARBA" id="ARBA00022729"/>
    </source>
</evidence>
<dbReference type="GO" id="GO:0006508">
    <property type="term" value="P:proteolysis"/>
    <property type="evidence" value="ECO:0007669"/>
    <property type="project" value="UniProtKB-KW"/>
</dbReference>
<dbReference type="Gene3D" id="3.40.50.200">
    <property type="entry name" value="Peptidase S8/S53 domain"/>
    <property type="match status" value="2"/>
</dbReference>
<sequence>MRAIVPLEIKKSSSYLVALKDGVGFQQSLLSEIKKATGVSASLTTNLSGGQIFKGVIIELSIEVEIPTAIDKIKELSDIVSVMPNEQLEPPKLDLSNVIESPESITNATVSHGQTSLTAAQMKQLYSNDQIMMQVDTLREKGITGKGIKVALVDAKADTTHPGIKIAFSTDLRDSDDRHGDPMCGSHATACAGLISSVPSIAAEWQGVAPDVELGNYIISGCKGGTVGKIMQALEQAAIDKVNVVSLSLGWGSYWAFTAFSSEVRLFEKIAAKGILLVVSAGNDGNKGLYKEKISCTSPSNLCVGMVENTHNVAWNNTASYALDDGTVGKMKWRNGNSGSGMYGWTNVSLPLWINPTLGGWAGNGADGCAEYPANTPDLSRHIVLVRRGECGGDELIIQKAGAHGAKYVLLSDFTGAVDRLNDINVNVPNVTAVAFLPGNEAQNLVTLLQSGRNITINISGIASYSSSPKGEGIGGRIERQSSWGPTLDGSTGVGIAAPGTEMPLLVPGGKFGFGGGTSFATPVVAGAVALVAQALNTTDMARVANVLTSTTKFLDRDAGGGWGPGYASTAQQGAGMIQVDRAASATAYVNARNLEFNQTNYRTSKNVDIVNIGDKALEFEVLNVPAGTVNSLRETHWSGPLAFEPITNYDDIYNKGYVQPGATLQFSSTKVTVPAKGKATIQVTAIDPKDPGADLLPIWSGWVLFKAADGFNLSLPYLGFKGDLDRSPKVWRVEAQKKAVNFPSETQGIIWFRGMGSHWIRTYLHYAGNGTRAWPVPIWDDGEQADGGIVGTGWFGDLKLNPGSTRVSAGEYFFRTDSLRGFAERNGPTTADDLVHIDSEPFAVAWSN</sequence>
<evidence type="ECO:0008006" key="12">
    <source>
        <dbReference type="Google" id="ProtNLM"/>
    </source>
</evidence>
<evidence type="ECO:0000256" key="1">
    <source>
        <dbReference type="ARBA" id="ARBA00011073"/>
    </source>
</evidence>
<dbReference type="Gene3D" id="2.60.40.1710">
    <property type="entry name" value="Subtilisin-like superfamily"/>
    <property type="match status" value="1"/>
</dbReference>
<dbReference type="InterPro" id="IPR000209">
    <property type="entry name" value="Peptidase_S8/S53_dom"/>
</dbReference>
<feature type="domain" description="C5a peptidase/Subtilisin-like protease SBT2-like Fn3-like" evidence="9">
    <location>
        <begin position="596"/>
        <end position="719"/>
    </location>
</feature>
<feature type="domain" description="Peptidase S8/S53" evidence="8">
    <location>
        <begin position="145"/>
        <end position="553"/>
    </location>
</feature>
<comment type="caution">
    <text evidence="10">The sequence shown here is derived from an EMBL/GenBank/DDBJ whole genome shotgun (WGS) entry which is preliminary data.</text>
</comment>
<dbReference type="RefSeq" id="XP_056076209.1">
    <property type="nucleotide sequence ID" value="XM_056209387.1"/>
</dbReference>
<dbReference type="PRINTS" id="PR00723">
    <property type="entry name" value="SUBTILISIN"/>
</dbReference>
<dbReference type="Proteomes" id="UP001140513">
    <property type="component" value="Unassembled WGS sequence"/>
</dbReference>
<dbReference type="GO" id="GO:0016020">
    <property type="term" value="C:membrane"/>
    <property type="evidence" value="ECO:0007669"/>
    <property type="project" value="InterPro"/>
</dbReference>
<dbReference type="PROSITE" id="PS51892">
    <property type="entry name" value="SUBTILASE"/>
    <property type="match status" value="1"/>
</dbReference>
<dbReference type="InterPro" id="IPR015500">
    <property type="entry name" value="Peptidase_S8_subtilisin-rel"/>
</dbReference>
<keyword evidence="2 7" id="KW-0645">Protease</keyword>
<dbReference type="SUPFAM" id="SSF52743">
    <property type="entry name" value="Subtilisin-like"/>
    <property type="match status" value="1"/>
</dbReference>
<dbReference type="Pfam" id="PF06280">
    <property type="entry name" value="fn3_5"/>
    <property type="match status" value="1"/>
</dbReference>
<dbReference type="Pfam" id="PF00082">
    <property type="entry name" value="Peptidase_S8"/>
    <property type="match status" value="1"/>
</dbReference>
<dbReference type="PANTHER" id="PTHR43806">
    <property type="entry name" value="PEPTIDASE S8"/>
    <property type="match status" value="1"/>
</dbReference>
<name>A0A9W8XUH8_9PLEO</name>
<feature type="active site" description="Charge relay system" evidence="6 7">
    <location>
        <position position="154"/>
    </location>
</feature>
<evidence type="ECO:0000256" key="4">
    <source>
        <dbReference type="ARBA" id="ARBA00022801"/>
    </source>
</evidence>
<proteinExistence type="inferred from homology"/>
<dbReference type="OrthoDB" id="10256524at2759"/>
<dbReference type="InterPro" id="IPR050131">
    <property type="entry name" value="Peptidase_S8_subtilisin-like"/>
</dbReference>
<feature type="active site" description="Charge relay system" evidence="6 7">
    <location>
        <position position="519"/>
    </location>
</feature>
<keyword evidence="4 7" id="KW-0378">Hydrolase</keyword>
<keyword evidence="11" id="KW-1185">Reference proteome</keyword>
<gene>
    <name evidence="10" type="ORF">N0V89_000566</name>
</gene>
<dbReference type="EMBL" id="JAPEUX010000001">
    <property type="protein sequence ID" value="KAJ4360007.1"/>
    <property type="molecule type" value="Genomic_DNA"/>
</dbReference>
<protein>
    <recommendedName>
        <fullName evidence="12">Subtilisin-like protein</fullName>
    </recommendedName>
</protein>
<dbReference type="AlphaFoldDB" id="A0A9W8XUH8"/>
<evidence type="ECO:0000256" key="5">
    <source>
        <dbReference type="ARBA" id="ARBA00022825"/>
    </source>
</evidence>
<feature type="active site" description="Charge relay system" evidence="6 7">
    <location>
        <position position="187"/>
    </location>
</feature>
<dbReference type="PROSITE" id="PS00138">
    <property type="entry name" value="SUBTILASE_SER"/>
    <property type="match status" value="1"/>
</dbReference>
<dbReference type="InterPro" id="IPR023828">
    <property type="entry name" value="Peptidase_S8_Ser-AS"/>
</dbReference>
<keyword evidence="3" id="KW-0732">Signal</keyword>
<dbReference type="InterPro" id="IPR036852">
    <property type="entry name" value="Peptidase_S8/S53_dom_sf"/>
</dbReference>
<comment type="similarity">
    <text evidence="1 7">Belongs to the peptidase S8 family.</text>
</comment>
<evidence type="ECO:0000256" key="6">
    <source>
        <dbReference type="PIRSR" id="PIRSR615500-1"/>
    </source>
</evidence>
<evidence type="ECO:0000256" key="2">
    <source>
        <dbReference type="ARBA" id="ARBA00022670"/>
    </source>
</evidence>
<keyword evidence="5 7" id="KW-0720">Serine protease</keyword>
<evidence type="ECO:0000259" key="9">
    <source>
        <dbReference type="Pfam" id="PF06280"/>
    </source>
</evidence>
<dbReference type="PANTHER" id="PTHR43806:SF66">
    <property type="entry name" value="SERIN ENDOPEPTIDASE"/>
    <property type="match status" value="1"/>
</dbReference>
<evidence type="ECO:0000313" key="11">
    <source>
        <dbReference type="Proteomes" id="UP001140513"/>
    </source>
</evidence>
<reference evidence="10" key="1">
    <citation type="submission" date="2022-10" db="EMBL/GenBank/DDBJ databases">
        <title>Tapping the CABI collections for fungal endophytes: first genome assemblies for Collariella, Neodidymelliopsis, Ascochyta clinopodiicola, Didymella pomorum, Didymosphaeria variabile, Neocosmospora piperis and Neocucurbitaria cava.</title>
        <authorList>
            <person name="Hill R."/>
        </authorList>
    </citation>
    <scope>NUCLEOTIDE SEQUENCE</scope>
    <source>
        <strain evidence="10">IMI 356815</strain>
    </source>
</reference>
<organism evidence="10 11">
    <name type="scientific">Didymosphaeria variabile</name>
    <dbReference type="NCBI Taxonomy" id="1932322"/>
    <lineage>
        <taxon>Eukaryota</taxon>
        <taxon>Fungi</taxon>
        <taxon>Dikarya</taxon>
        <taxon>Ascomycota</taxon>
        <taxon>Pezizomycotina</taxon>
        <taxon>Dothideomycetes</taxon>
        <taxon>Pleosporomycetidae</taxon>
        <taxon>Pleosporales</taxon>
        <taxon>Massarineae</taxon>
        <taxon>Didymosphaeriaceae</taxon>
        <taxon>Didymosphaeria</taxon>
    </lineage>
</organism>
<dbReference type="InterPro" id="IPR010435">
    <property type="entry name" value="C5a/SBT2-like_Fn3"/>
</dbReference>